<dbReference type="RefSeq" id="WP_162218462.1">
    <property type="nucleotide sequence ID" value="NZ_JAAEHK010000009.1"/>
</dbReference>
<dbReference type="Proteomes" id="UP000480312">
    <property type="component" value="Unassembled WGS sequence"/>
</dbReference>
<organism evidence="1 2">
    <name type="scientific">Vreelandella alkaliphila</name>
    <dbReference type="NCBI Taxonomy" id="272774"/>
    <lineage>
        <taxon>Bacteria</taxon>
        <taxon>Pseudomonadati</taxon>
        <taxon>Pseudomonadota</taxon>
        <taxon>Gammaproteobacteria</taxon>
        <taxon>Oceanospirillales</taxon>
        <taxon>Halomonadaceae</taxon>
        <taxon>Vreelandella</taxon>
    </lineage>
</organism>
<dbReference type="InterPro" id="IPR014718">
    <property type="entry name" value="GH-type_carb-bd"/>
</dbReference>
<evidence type="ECO:0000313" key="2">
    <source>
        <dbReference type="Proteomes" id="UP000480312"/>
    </source>
</evidence>
<dbReference type="GO" id="GO:0016853">
    <property type="term" value="F:isomerase activity"/>
    <property type="evidence" value="ECO:0007669"/>
    <property type="project" value="InterPro"/>
</dbReference>
<dbReference type="GO" id="GO:0005975">
    <property type="term" value="P:carbohydrate metabolic process"/>
    <property type="evidence" value="ECO:0007669"/>
    <property type="project" value="InterPro"/>
</dbReference>
<dbReference type="EMBL" id="JAAEHK010000009">
    <property type="protein sequence ID" value="NDL70572.1"/>
    <property type="molecule type" value="Genomic_DNA"/>
</dbReference>
<dbReference type="GO" id="GO:0030246">
    <property type="term" value="F:carbohydrate binding"/>
    <property type="evidence" value="ECO:0007669"/>
    <property type="project" value="InterPro"/>
</dbReference>
<dbReference type="InterPro" id="IPR008183">
    <property type="entry name" value="Aldose_1/G6P_1-epimerase"/>
</dbReference>
<dbReference type="InterPro" id="IPR011013">
    <property type="entry name" value="Gal_mutarotase_sf_dom"/>
</dbReference>
<dbReference type="Pfam" id="PF01263">
    <property type="entry name" value="Aldose_epim"/>
    <property type="match status" value="1"/>
</dbReference>
<dbReference type="CDD" id="cd09021">
    <property type="entry name" value="Aldose_epim_Ec_YphB"/>
    <property type="match status" value="1"/>
</dbReference>
<dbReference type="SUPFAM" id="SSF74650">
    <property type="entry name" value="Galactose mutarotase-like"/>
    <property type="match status" value="1"/>
</dbReference>
<protein>
    <submittedName>
        <fullName evidence="1">Aldose 1-epimerase</fullName>
    </submittedName>
</protein>
<dbReference type="OrthoDB" id="9808779at2"/>
<dbReference type="AlphaFoldDB" id="A0A7C9NR99"/>
<name>A0A7C9NR99_9GAMM</name>
<dbReference type="Gene3D" id="2.70.98.10">
    <property type="match status" value="1"/>
</dbReference>
<accession>A0A7C9NR99</accession>
<comment type="caution">
    <text evidence="1">The sequence shown here is derived from an EMBL/GenBank/DDBJ whole genome shotgun (WGS) entry which is preliminary data.</text>
</comment>
<evidence type="ECO:0000313" key="1">
    <source>
        <dbReference type="EMBL" id="NDL70572.1"/>
    </source>
</evidence>
<sequence>MHTLCHGDLEAGLLPSCGGAFSFLRWKGVDLLRPLKSGDGALPEGVRHSGGYVLAPYSNRIADASFSWQGAQINLRRNFGDHPHSLHGFAWQRAWECHRQDENSAYMVLSHSRDTDWPWDCVVTQKVSLAQHRLDLSLSIENLDKQSMPAGLGWHPYFCRTPNVQLGFAAEAVWMNNERQLPSHRVASSGKWDFRHLRELGWPGIDHCYEGWSNQAQIHWPEYRLRLHLTASEQLSHLVLFTPEARDFFALEPVSHANAALNRAVPNAHGMQTLAPGESFSCHLQLTLEEDHG</sequence>
<gene>
    <name evidence="1" type="ORF">GPL32_08610</name>
</gene>
<proteinExistence type="predicted"/>
<reference evidence="1 2" key="1">
    <citation type="submission" date="2020-01" db="EMBL/GenBank/DDBJ databases">
        <title>Whole genome sequencing of Halomonas alkaliphila strain LS44.</title>
        <authorList>
            <person name="Kumar S."/>
            <person name="Paul D."/>
            <person name="Shouche Y."/>
            <person name="Suryavanshi M.V."/>
        </authorList>
    </citation>
    <scope>NUCLEOTIDE SEQUENCE [LARGE SCALE GENOMIC DNA]</scope>
    <source>
        <strain evidence="1 2">LS44</strain>
    </source>
</reference>